<comment type="caution">
    <text evidence="1">The sequence shown here is derived from an EMBL/GenBank/DDBJ whole genome shotgun (WGS) entry which is preliminary data.</text>
</comment>
<dbReference type="InterPro" id="IPR046348">
    <property type="entry name" value="SIS_dom_sf"/>
</dbReference>
<evidence type="ECO:0000313" key="1">
    <source>
        <dbReference type="EMBL" id="GFD41324.1"/>
    </source>
</evidence>
<dbReference type="Gene3D" id="3.40.50.10490">
    <property type="entry name" value="Glucose-6-phosphate isomerase like protein, domain 1"/>
    <property type="match status" value="1"/>
</dbReference>
<dbReference type="EMBL" id="BKCJ011550300">
    <property type="protein sequence ID" value="GFD41324.1"/>
    <property type="molecule type" value="Genomic_DNA"/>
</dbReference>
<sequence length="113" mass="12390">CQQAVAAGTPIVAITDSILSPVGQKASVMIEVNDAELLGFRSLTAAFCIAQTLAMGLARRLLWLYPFEIWSAMAGSALKAPGLMVHDWRSTSSSTMRKVLNARWPWETLIRRV</sequence>
<organism evidence="1">
    <name type="scientific">Tanacetum cinerariifolium</name>
    <name type="common">Dalmatian daisy</name>
    <name type="synonym">Chrysanthemum cinerariifolium</name>
    <dbReference type="NCBI Taxonomy" id="118510"/>
    <lineage>
        <taxon>Eukaryota</taxon>
        <taxon>Viridiplantae</taxon>
        <taxon>Streptophyta</taxon>
        <taxon>Embryophyta</taxon>
        <taxon>Tracheophyta</taxon>
        <taxon>Spermatophyta</taxon>
        <taxon>Magnoliopsida</taxon>
        <taxon>eudicotyledons</taxon>
        <taxon>Gunneridae</taxon>
        <taxon>Pentapetalae</taxon>
        <taxon>asterids</taxon>
        <taxon>campanulids</taxon>
        <taxon>Asterales</taxon>
        <taxon>Asteraceae</taxon>
        <taxon>Asteroideae</taxon>
        <taxon>Anthemideae</taxon>
        <taxon>Anthemidinae</taxon>
        <taxon>Tanacetum</taxon>
    </lineage>
</organism>
<dbReference type="GO" id="GO:0097367">
    <property type="term" value="F:carbohydrate derivative binding"/>
    <property type="evidence" value="ECO:0007669"/>
    <property type="project" value="InterPro"/>
</dbReference>
<proteinExistence type="predicted"/>
<reference evidence="1" key="1">
    <citation type="journal article" date="2019" name="Sci. Rep.">
        <title>Draft genome of Tanacetum cinerariifolium, the natural source of mosquito coil.</title>
        <authorList>
            <person name="Yamashiro T."/>
            <person name="Shiraishi A."/>
            <person name="Satake H."/>
            <person name="Nakayama K."/>
        </authorList>
    </citation>
    <scope>NUCLEOTIDE SEQUENCE</scope>
</reference>
<name>A0A699WAF7_TANCI</name>
<gene>
    <name evidence="1" type="ORF">Tci_913293</name>
</gene>
<dbReference type="AlphaFoldDB" id="A0A699WAF7"/>
<accession>A0A699WAF7</accession>
<protein>
    <submittedName>
        <fullName evidence="1">Uncharacterized protein</fullName>
    </submittedName>
</protein>
<dbReference type="SUPFAM" id="SSF53697">
    <property type="entry name" value="SIS domain"/>
    <property type="match status" value="1"/>
</dbReference>
<feature type="non-terminal residue" evidence="1">
    <location>
        <position position="1"/>
    </location>
</feature>
<dbReference type="GO" id="GO:1901135">
    <property type="term" value="P:carbohydrate derivative metabolic process"/>
    <property type="evidence" value="ECO:0007669"/>
    <property type="project" value="InterPro"/>
</dbReference>